<evidence type="ECO:0000256" key="5">
    <source>
        <dbReference type="ARBA" id="ARBA00022989"/>
    </source>
</evidence>
<organism evidence="8 9">
    <name type="scientific">Symbiochloris irregularis</name>
    <dbReference type="NCBI Taxonomy" id="706552"/>
    <lineage>
        <taxon>Eukaryota</taxon>
        <taxon>Viridiplantae</taxon>
        <taxon>Chlorophyta</taxon>
        <taxon>core chlorophytes</taxon>
        <taxon>Trebouxiophyceae</taxon>
        <taxon>Trebouxiales</taxon>
        <taxon>Trebouxiaceae</taxon>
        <taxon>Symbiochloris</taxon>
    </lineage>
</organism>
<reference evidence="8 9" key="1">
    <citation type="journal article" date="2024" name="Nat. Commun.">
        <title>Phylogenomics reveals the evolutionary origins of lichenization in chlorophyte algae.</title>
        <authorList>
            <person name="Puginier C."/>
            <person name="Libourel C."/>
            <person name="Otte J."/>
            <person name="Skaloud P."/>
            <person name="Haon M."/>
            <person name="Grisel S."/>
            <person name="Petersen M."/>
            <person name="Berrin J.G."/>
            <person name="Delaux P.M."/>
            <person name="Dal Grande F."/>
            <person name="Keller J."/>
        </authorList>
    </citation>
    <scope>NUCLEOTIDE SEQUENCE [LARGE SCALE GENOMIC DNA]</scope>
    <source>
        <strain evidence="8 9">SAG 2036</strain>
    </source>
</reference>
<dbReference type="Proteomes" id="UP001465755">
    <property type="component" value="Unassembled WGS sequence"/>
</dbReference>
<evidence type="ECO:0000313" key="8">
    <source>
        <dbReference type="EMBL" id="KAK9809316.1"/>
    </source>
</evidence>
<evidence type="ECO:0000313" key="9">
    <source>
        <dbReference type="Proteomes" id="UP001465755"/>
    </source>
</evidence>
<feature type="transmembrane region" description="Helical" evidence="7">
    <location>
        <begin position="78"/>
        <end position="95"/>
    </location>
</feature>
<evidence type="ECO:0000256" key="6">
    <source>
        <dbReference type="ARBA" id="ARBA00023136"/>
    </source>
</evidence>
<dbReference type="GO" id="GO:0007219">
    <property type="term" value="P:Notch signaling pathway"/>
    <property type="evidence" value="ECO:0007669"/>
    <property type="project" value="UniProtKB-KW"/>
</dbReference>
<evidence type="ECO:0000256" key="4">
    <source>
        <dbReference type="ARBA" id="ARBA00022976"/>
    </source>
</evidence>
<evidence type="ECO:0000256" key="3">
    <source>
        <dbReference type="ARBA" id="ARBA00022692"/>
    </source>
</evidence>
<evidence type="ECO:0000256" key="7">
    <source>
        <dbReference type="SAM" id="Phobius"/>
    </source>
</evidence>
<keyword evidence="9" id="KW-1185">Reference proteome</keyword>
<dbReference type="GO" id="GO:0070765">
    <property type="term" value="C:gamma-secretase complex"/>
    <property type="evidence" value="ECO:0007669"/>
    <property type="project" value="TreeGrafter"/>
</dbReference>
<keyword evidence="6 7" id="KW-0472">Membrane</keyword>
<keyword evidence="3 7" id="KW-0812">Transmembrane</keyword>
<dbReference type="PANTHER" id="PTHR16318:SF0">
    <property type="entry name" value="GAMMA-SECRETASE SUBUNIT PEN-2"/>
    <property type="match status" value="1"/>
</dbReference>
<comment type="caution">
    <text evidence="8">The sequence shown here is derived from an EMBL/GenBank/DDBJ whole genome shotgun (WGS) entry which is preliminary data.</text>
</comment>
<evidence type="ECO:0000256" key="1">
    <source>
        <dbReference type="ARBA" id="ARBA00004141"/>
    </source>
</evidence>
<dbReference type="AlphaFoldDB" id="A0AAW1PIR5"/>
<evidence type="ECO:0000256" key="2">
    <source>
        <dbReference type="ARBA" id="ARBA00009607"/>
    </source>
</evidence>
<dbReference type="Pfam" id="PF10251">
    <property type="entry name" value="PEN-2"/>
    <property type="match status" value="1"/>
</dbReference>
<dbReference type="InterPro" id="IPR019379">
    <property type="entry name" value="Gamma_Secretase_Asp_P_PEN2"/>
</dbReference>
<comment type="similarity">
    <text evidence="2">Belongs to the PEN-2 family.</text>
</comment>
<sequence>MVSGWIQALREGKVSTGLLCLRLKNPLASDTQATQLEHERDSSQLRAQSLALVLIAPNMSSGPPPLELPPVVNVDGDAGFAFLPLLWLVNVWYFWPVLWQGKDEVIVKYTKRSLAGFLAATAVFLPWVITFAAGGPAVFGQSFFDEFNMGGSTFATEDIPL</sequence>
<keyword evidence="5 7" id="KW-1133">Transmembrane helix</keyword>
<feature type="transmembrane region" description="Helical" evidence="7">
    <location>
        <begin position="116"/>
        <end position="139"/>
    </location>
</feature>
<dbReference type="EMBL" id="JALJOQ010000021">
    <property type="protein sequence ID" value="KAK9809316.1"/>
    <property type="molecule type" value="Genomic_DNA"/>
</dbReference>
<accession>A0AAW1PIR5</accession>
<proteinExistence type="inferred from homology"/>
<dbReference type="PANTHER" id="PTHR16318">
    <property type="entry name" value="GAMMA-SECRETASE SUBUNIT PEN-2"/>
    <property type="match status" value="1"/>
</dbReference>
<comment type="subcellular location">
    <subcellularLocation>
        <location evidence="1">Membrane</location>
        <topology evidence="1">Multi-pass membrane protein</topology>
    </subcellularLocation>
</comment>
<protein>
    <submittedName>
        <fullName evidence="8">Uncharacterized protein</fullName>
    </submittedName>
</protein>
<gene>
    <name evidence="8" type="ORF">WJX73_004230</name>
</gene>
<keyword evidence="4" id="KW-0914">Notch signaling pathway</keyword>
<name>A0AAW1PIR5_9CHLO</name>